<gene>
    <name evidence="3" type="ORF">PHYPA_017391</name>
</gene>
<dbReference type="Proteomes" id="UP000006727">
    <property type="component" value="Chromosome 13"/>
</dbReference>
<dbReference type="InterPro" id="IPR015422">
    <property type="entry name" value="PyrdxlP-dep_Trfase_small"/>
</dbReference>
<keyword evidence="1" id="KW-0663">Pyridoxal phosphate</keyword>
<dbReference type="PANTHER" id="PTHR11773">
    <property type="entry name" value="GLYCINE DEHYDROGENASE, DECARBOXYLATING"/>
    <property type="match status" value="1"/>
</dbReference>
<dbReference type="AlphaFoldDB" id="A0A2K1JM02"/>
<dbReference type="GO" id="GO:0004375">
    <property type="term" value="F:glycine dehydrogenase (decarboxylating) activity"/>
    <property type="evidence" value="ECO:0007669"/>
    <property type="project" value="InterPro"/>
</dbReference>
<dbReference type="GO" id="GO:0006546">
    <property type="term" value="P:glycine catabolic process"/>
    <property type="evidence" value="ECO:0007669"/>
    <property type="project" value="InterPro"/>
</dbReference>
<dbReference type="Gene3D" id="3.90.1150.10">
    <property type="entry name" value="Aspartate Aminotransferase, domain 1"/>
    <property type="match status" value="1"/>
</dbReference>
<evidence type="ECO:0000256" key="1">
    <source>
        <dbReference type="ARBA" id="ARBA00022898"/>
    </source>
</evidence>
<dbReference type="EMBL" id="ABEU02000013">
    <property type="protein sequence ID" value="PNR42561.1"/>
    <property type="molecule type" value="Genomic_DNA"/>
</dbReference>
<dbReference type="STRING" id="3218.A0A2K1JM02"/>
<organism evidence="3">
    <name type="scientific">Physcomitrium patens</name>
    <name type="common">Spreading-leaved earth moss</name>
    <name type="synonym">Physcomitrella patens</name>
    <dbReference type="NCBI Taxonomy" id="3218"/>
    <lineage>
        <taxon>Eukaryota</taxon>
        <taxon>Viridiplantae</taxon>
        <taxon>Streptophyta</taxon>
        <taxon>Embryophyta</taxon>
        <taxon>Bryophyta</taxon>
        <taxon>Bryophytina</taxon>
        <taxon>Bryopsida</taxon>
        <taxon>Funariidae</taxon>
        <taxon>Funariales</taxon>
        <taxon>Funariaceae</taxon>
        <taxon>Physcomitrium</taxon>
    </lineage>
</organism>
<reference evidence="3 5" key="2">
    <citation type="journal article" date="2018" name="Plant J.">
        <title>The Physcomitrella patens chromosome-scale assembly reveals moss genome structure and evolution.</title>
        <authorList>
            <person name="Lang D."/>
            <person name="Ullrich K.K."/>
            <person name="Murat F."/>
            <person name="Fuchs J."/>
            <person name="Jenkins J."/>
            <person name="Haas F.B."/>
            <person name="Piednoel M."/>
            <person name="Gundlach H."/>
            <person name="Van Bel M."/>
            <person name="Meyberg R."/>
            <person name="Vives C."/>
            <person name="Morata J."/>
            <person name="Symeonidi A."/>
            <person name="Hiss M."/>
            <person name="Muchero W."/>
            <person name="Kamisugi Y."/>
            <person name="Saleh O."/>
            <person name="Blanc G."/>
            <person name="Decker E.L."/>
            <person name="van Gessel N."/>
            <person name="Grimwood J."/>
            <person name="Hayes R.D."/>
            <person name="Graham S.W."/>
            <person name="Gunter L.E."/>
            <person name="McDaniel S.F."/>
            <person name="Hoernstein S.N.W."/>
            <person name="Larsson A."/>
            <person name="Li F.W."/>
            <person name="Perroud P.F."/>
            <person name="Phillips J."/>
            <person name="Ranjan P."/>
            <person name="Rokshar D.S."/>
            <person name="Rothfels C.J."/>
            <person name="Schneider L."/>
            <person name="Shu S."/>
            <person name="Stevenson D.W."/>
            <person name="Thummler F."/>
            <person name="Tillich M."/>
            <person name="Villarreal Aguilar J.C."/>
            <person name="Widiez T."/>
            <person name="Wong G.K."/>
            <person name="Wymore A."/>
            <person name="Zhang Y."/>
            <person name="Zimmer A.D."/>
            <person name="Quatrano R.S."/>
            <person name="Mayer K.F.X."/>
            <person name="Goodstein D."/>
            <person name="Casacuberta J.M."/>
            <person name="Vandepoele K."/>
            <person name="Reski R."/>
            <person name="Cuming A.C."/>
            <person name="Tuskan G.A."/>
            <person name="Maumus F."/>
            <person name="Salse J."/>
            <person name="Schmutz J."/>
            <person name="Rensing S.A."/>
        </authorList>
    </citation>
    <scope>NUCLEOTIDE SEQUENCE [LARGE SCALE GENOMIC DNA]</scope>
    <source>
        <strain evidence="4 5">cv. Gransden 2004</strain>
    </source>
</reference>
<evidence type="ECO:0000313" key="3">
    <source>
        <dbReference type="EMBL" id="PNR42561.1"/>
    </source>
</evidence>
<accession>A0A2K1JM02</accession>
<dbReference type="PANTHER" id="PTHR11773:SF1">
    <property type="entry name" value="GLYCINE DEHYDROGENASE (DECARBOXYLATING), MITOCHONDRIAL"/>
    <property type="match status" value="1"/>
</dbReference>
<dbReference type="InterPro" id="IPR020581">
    <property type="entry name" value="GDC_P"/>
</dbReference>
<reference evidence="4" key="3">
    <citation type="submission" date="2020-12" db="UniProtKB">
        <authorList>
            <consortium name="EnsemblPlants"/>
        </authorList>
    </citation>
    <scope>IDENTIFICATION</scope>
</reference>
<dbReference type="Gramene" id="Pp3c13_14900V3.1">
    <property type="protein sequence ID" value="Pp3c13_14900V3.1"/>
    <property type="gene ID" value="Pp3c13_14900"/>
</dbReference>
<sequence length="130" mass="15065">MSWPVSNTPVFEPTESESLEELDRFYGALVEIAAVERGERPREGNVLKMVPHTAKDLMRVDWDRPYSRGETAFPQPWLREKEFWPRVDEVGCWQAEKRKSREGAGSSASDVVVEIAVMRSLEYKHREGRK</sequence>
<dbReference type="InParanoid" id="A0A2K1JM02"/>
<reference evidence="3 5" key="1">
    <citation type="journal article" date="2008" name="Science">
        <title>The Physcomitrella genome reveals evolutionary insights into the conquest of land by plants.</title>
        <authorList>
            <person name="Rensing S."/>
            <person name="Lang D."/>
            <person name="Zimmer A."/>
            <person name="Terry A."/>
            <person name="Salamov A."/>
            <person name="Shapiro H."/>
            <person name="Nishiyama T."/>
            <person name="Perroud P.-F."/>
            <person name="Lindquist E."/>
            <person name="Kamisugi Y."/>
            <person name="Tanahashi T."/>
            <person name="Sakakibara K."/>
            <person name="Fujita T."/>
            <person name="Oishi K."/>
            <person name="Shin-I T."/>
            <person name="Kuroki Y."/>
            <person name="Toyoda A."/>
            <person name="Suzuki Y."/>
            <person name="Hashimoto A."/>
            <person name="Yamaguchi K."/>
            <person name="Sugano A."/>
            <person name="Kohara Y."/>
            <person name="Fujiyama A."/>
            <person name="Anterola A."/>
            <person name="Aoki S."/>
            <person name="Ashton N."/>
            <person name="Barbazuk W.B."/>
            <person name="Barker E."/>
            <person name="Bennetzen J."/>
            <person name="Bezanilla M."/>
            <person name="Blankenship R."/>
            <person name="Cho S.H."/>
            <person name="Dutcher S."/>
            <person name="Estelle M."/>
            <person name="Fawcett J.A."/>
            <person name="Gundlach H."/>
            <person name="Hanada K."/>
            <person name="Heyl A."/>
            <person name="Hicks K.A."/>
            <person name="Hugh J."/>
            <person name="Lohr M."/>
            <person name="Mayer K."/>
            <person name="Melkozernov A."/>
            <person name="Murata T."/>
            <person name="Nelson D."/>
            <person name="Pils B."/>
            <person name="Prigge M."/>
            <person name="Reiss B."/>
            <person name="Renner T."/>
            <person name="Rombauts S."/>
            <person name="Rushton P."/>
            <person name="Sanderfoot A."/>
            <person name="Schween G."/>
            <person name="Shiu S.-H."/>
            <person name="Stueber K."/>
            <person name="Theodoulou F.L."/>
            <person name="Tu H."/>
            <person name="Van de Peer Y."/>
            <person name="Verrier P.J."/>
            <person name="Waters E."/>
            <person name="Wood A."/>
            <person name="Yang L."/>
            <person name="Cove D."/>
            <person name="Cuming A."/>
            <person name="Hasebe M."/>
            <person name="Lucas S."/>
            <person name="Mishler D.B."/>
            <person name="Reski R."/>
            <person name="Grigoriev I."/>
            <person name="Quatrano R.S."/>
            <person name="Boore J.L."/>
        </authorList>
    </citation>
    <scope>NUCLEOTIDE SEQUENCE [LARGE SCALE GENOMIC DNA]</scope>
    <source>
        <strain evidence="4 5">cv. Gransden 2004</strain>
    </source>
</reference>
<evidence type="ECO:0000313" key="4">
    <source>
        <dbReference type="EnsemblPlants" id="Pp3c13_14900V3.1"/>
    </source>
</evidence>
<dbReference type="InterPro" id="IPR049316">
    <property type="entry name" value="GDC-P_C"/>
</dbReference>
<dbReference type="Pfam" id="PF21478">
    <property type="entry name" value="GcvP2_C"/>
    <property type="match status" value="1"/>
</dbReference>
<dbReference type="PaxDb" id="3218-PP1S158_99V6.1"/>
<protein>
    <recommendedName>
        <fullName evidence="2">Glycine dehydrogenase C-terminal domain-containing protein</fullName>
    </recommendedName>
</protein>
<evidence type="ECO:0000313" key="5">
    <source>
        <dbReference type="Proteomes" id="UP000006727"/>
    </source>
</evidence>
<proteinExistence type="predicted"/>
<feature type="domain" description="Glycine dehydrogenase C-terminal" evidence="2">
    <location>
        <begin position="1"/>
        <end position="52"/>
    </location>
</feature>
<dbReference type="EnsemblPlants" id="Pp3c13_14900V3.1">
    <property type="protein sequence ID" value="Pp3c13_14900V3.1"/>
    <property type="gene ID" value="Pp3c13_14900"/>
</dbReference>
<keyword evidence="5" id="KW-1185">Reference proteome</keyword>
<evidence type="ECO:0000259" key="2">
    <source>
        <dbReference type="Pfam" id="PF21478"/>
    </source>
</evidence>
<name>A0A2K1JM02_PHYPA</name>